<dbReference type="PANTHER" id="PTHR37953">
    <property type="entry name" value="UPF0127 PROTEIN MJ1496"/>
    <property type="match status" value="1"/>
</dbReference>
<comment type="caution">
    <text evidence="1">The sequence shown here is derived from an EMBL/GenBank/DDBJ whole genome shotgun (WGS) entry which is preliminary data.</text>
</comment>
<dbReference type="EMBL" id="JACPHQ010000041">
    <property type="protein sequence ID" value="MBI2466143.1"/>
    <property type="molecule type" value="Genomic_DNA"/>
</dbReference>
<organism evidence="1 2">
    <name type="scientific">Candidatus Sungiibacteriota bacterium</name>
    <dbReference type="NCBI Taxonomy" id="2750080"/>
    <lineage>
        <taxon>Bacteria</taxon>
        <taxon>Candidatus Sungiibacteriota</taxon>
    </lineage>
</organism>
<dbReference type="Gene3D" id="2.60.120.1140">
    <property type="entry name" value="Protein of unknown function DUF192"/>
    <property type="match status" value="1"/>
</dbReference>
<dbReference type="PANTHER" id="PTHR37953:SF1">
    <property type="entry name" value="UPF0127 PROTEIN MJ1496"/>
    <property type="match status" value="1"/>
</dbReference>
<proteinExistence type="predicted"/>
<dbReference type="Pfam" id="PF02643">
    <property type="entry name" value="DUF192"/>
    <property type="match status" value="1"/>
</dbReference>
<dbReference type="Proteomes" id="UP000709672">
    <property type="component" value="Unassembled WGS sequence"/>
</dbReference>
<name>A0A931YE03_9BACT</name>
<protein>
    <submittedName>
        <fullName evidence="1">DUF192 domain-containing protein</fullName>
    </submittedName>
</protein>
<gene>
    <name evidence="1" type="ORF">HYV66_02875</name>
</gene>
<dbReference type="InterPro" id="IPR038695">
    <property type="entry name" value="Saro_0823-like_sf"/>
</dbReference>
<dbReference type="InterPro" id="IPR003795">
    <property type="entry name" value="DUF192"/>
</dbReference>
<dbReference type="AlphaFoldDB" id="A0A931YE03"/>
<evidence type="ECO:0000313" key="1">
    <source>
        <dbReference type="EMBL" id="MBI2466143.1"/>
    </source>
</evidence>
<accession>A0A931YE03</accession>
<evidence type="ECO:0000313" key="2">
    <source>
        <dbReference type="Proteomes" id="UP000709672"/>
    </source>
</evidence>
<sequence>MRKYFLLILILFSAGIWWAQNIKHSVFDIDIKTSAAIVGITVKQDSPYVQINNVKILVEVAKTEAEVQKGLSGRKSLDANRGMLFIFPQPDYYRFWMPNMHFPIDIIWINENRVVGISQNVPNEFDPKNPKFYTPPRPADQVLEVNVGFAQKKNIKVGDDVIFNDR</sequence>
<reference evidence="1" key="1">
    <citation type="submission" date="2020-07" db="EMBL/GenBank/DDBJ databases">
        <title>Huge and variable diversity of episymbiotic CPR bacteria and DPANN archaea in groundwater ecosystems.</title>
        <authorList>
            <person name="He C.Y."/>
            <person name="Keren R."/>
            <person name="Whittaker M."/>
            <person name="Farag I.F."/>
            <person name="Doudna J."/>
            <person name="Cate J.H.D."/>
            <person name="Banfield J.F."/>
        </authorList>
    </citation>
    <scope>NUCLEOTIDE SEQUENCE</scope>
    <source>
        <strain evidence="1">NC_groundwater_418_Ag_B-0.1um_45_10</strain>
    </source>
</reference>